<keyword evidence="4" id="KW-1185">Reference proteome</keyword>
<sequence>MSIAAAYDIACDVGGSFVDVVAHAPGRAPLLLKRAHPPGMALPSLIAALLGEMGIAAAEVARLRLSTTLATNALASGTASPVALVTTQGFCDVPELGRQSRRNPDALYPPPPTPPWLAPRGWRIEVAGRIGPKGEEAVPLGTVALDRLSRLPQGAAVAICLLFSPLNPLHELAVAEAIAIARPDLRLSLSHRVDPGLREFERMLATLADAALKPLLAEALAGFDTAPWVLRAEGAVAPLAEALAQPLGLAMSGPAAGVLAVAAWAEGDAIGLDMGGTTTEISLVRSGRPLPAREIGIGDLRLRCPSLDIESLPLGGGTTLRLEGGRIRLGPAARPACCGGDTATLTDAALAAGWLPETLSGLALDVAAARAALHAVFGTADGLPALALAEASIAEQARRIALRRGIDPVRAVLVAGGGAGPLHAAAIAARMGTRRVLVPPAPGLLSATGLAMAPAGAGLEQPCDLPLDAIAELLAPAATQAAALTQKLATWGIAAEARHVLEMAYAGQSETLPIPWRPGEAIETLAARFDAEHAARRGHAPGGARRILALRSLARAVLGPSPGRLPVTVAAARPGALPRHALNAPAAGPLLLDGIDATIRVPPGWMATPRADGALLLEAVG</sequence>
<organism evidence="3 4">
    <name type="scientific">Humitalea rosea</name>
    <dbReference type="NCBI Taxonomy" id="990373"/>
    <lineage>
        <taxon>Bacteria</taxon>
        <taxon>Pseudomonadati</taxon>
        <taxon>Pseudomonadota</taxon>
        <taxon>Alphaproteobacteria</taxon>
        <taxon>Acetobacterales</taxon>
        <taxon>Roseomonadaceae</taxon>
        <taxon>Humitalea</taxon>
    </lineage>
</organism>
<feature type="domain" description="Hydantoinase/oxoprolinase N-terminal" evidence="2">
    <location>
        <begin position="9"/>
        <end position="178"/>
    </location>
</feature>
<evidence type="ECO:0000259" key="1">
    <source>
        <dbReference type="Pfam" id="PF01968"/>
    </source>
</evidence>
<reference evidence="3 4" key="1">
    <citation type="submission" date="2018-06" db="EMBL/GenBank/DDBJ databases">
        <title>Genomic Encyclopedia of Archaeal and Bacterial Type Strains, Phase II (KMG-II): from individual species to whole genera.</title>
        <authorList>
            <person name="Goeker M."/>
        </authorList>
    </citation>
    <scope>NUCLEOTIDE SEQUENCE [LARGE SCALE GENOMIC DNA]</scope>
    <source>
        <strain evidence="3 4">DSM 24525</strain>
    </source>
</reference>
<proteinExistence type="predicted"/>
<dbReference type="RefSeq" id="WP_158537241.1">
    <property type="nucleotide sequence ID" value="NZ_QKYU01000014.1"/>
</dbReference>
<dbReference type="GO" id="GO:0017168">
    <property type="term" value="F:5-oxoprolinase (ATP-hydrolyzing) activity"/>
    <property type="evidence" value="ECO:0007669"/>
    <property type="project" value="TreeGrafter"/>
</dbReference>
<dbReference type="OrthoDB" id="7314499at2"/>
<dbReference type="InterPro" id="IPR045079">
    <property type="entry name" value="Oxoprolinase-like"/>
</dbReference>
<comment type="caution">
    <text evidence="3">The sequence shown here is derived from an EMBL/GenBank/DDBJ whole genome shotgun (WGS) entry which is preliminary data.</text>
</comment>
<dbReference type="GO" id="GO:0005829">
    <property type="term" value="C:cytosol"/>
    <property type="evidence" value="ECO:0007669"/>
    <property type="project" value="TreeGrafter"/>
</dbReference>
<feature type="domain" description="Hydantoinase A/oxoprolinase" evidence="1">
    <location>
        <begin position="205"/>
        <end position="453"/>
    </location>
</feature>
<name>A0A2W7IHZ9_9PROT</name>
<dbReference type="InterPro" id="IPR043129">
    <property type="entry name" value="ATPase_NBD"/>
</dbReference>
<evidence type="ECO:0000259" key="2">
    <source>
        <dbReference type="Pfam" id="PF05378"/>
    </source>
</evidence>
<protein>
    <submittedName>
        <fullName evidence="3">N-methylhydantoinase A</fullName>
    </submittedName>
</protein>
<evidence type="ECO:0000313" key="3">
    <source>
        <dbReference type="EMBL" id="PZW44755.1"/>
    </source>
</evidence>
<dbReference type="PANTHER" id="PTHR11365:SF23">
    <property type="entry name" value="HYPOTHETICAL 5-OXOPROLINASE (EUROFUNG)-RELATED"/>
    <property type="match status" value="1"/>
</dbReference>
<dbReference type="SUPFAM" id="SSF53067">
    <property type="entry name" value="Actin-like ATPase domain"/>
    <property type="match status" value="1"/>
</dbReference>
<dbReference type="InterPro" id="IPR002821">
    <property type="entry name" value="Hydantoinase_A"/>
</dbReference>
<dbReference type="Pfam" id="PF05378">
    <property type="entry name" value="Hydant_A_N"/>
    <property type="match status" value="1"/>
</dbReference>
<dbReference type="Proteomes" id="UP000249688">
    <property type="component" value="Unassembled WGS sequence"/>
</dbReference>
<dbReference type="AlphaFoldDB" id="A0A2W7IHZ9"/>
<gene>
    <name evidence="3" type="ORF">C8P66_11444</name>
</gene>
<dbReference type="InterPro" id="IPR008040">
    <property type="entry name" value="Hydant_A_N"/>
</dbReference>
<dbReference type="EMBL" id="QKYU01000014">
    <property type="protein sequence ID" value="PZW44755.1"/>
    <property type="molecule type" value="Genomic_DNA"/>
</dbReference>
<dbReference type="GO" id="GO:0006749">
    <property type="term" value="P:glutathione metabolic process"/>
    <property type="evidence" value="ECO:0007669"/>
    <property type="project" value="TreeGrafter"/>
</dbReference>
<dbReference type="Pfam" id="PF01968">
    <property type="entry name" value="Hydantoinase_A"/>
    <property type="match status" value="1"/>
</dbReference>
<evidence type="ECO:0000313" key="4">
    <source>
        <dbReference type="Proteomes" id="UP000249688"/>
    </source>
</evidence>
<accession>A0A2W7IHZ9</accession>
<dbReference type="PANTHER" id="PTHR11365">
    <property type="entry name" value="5-OXOPROLINASE RELATED"/>
    <property type="match status" value="1"/>
</dbReference>